<evidence type="ECO:0000313" key="2">
    <source>
        <dbReference type="Proteomes" id="UP001281410"/>
    </source>
</evidence>
<proteinExistence type="predicted"/>
<dbReference type="Proteomes" id="UP001281410">
    <property type="component" value="Unassembled WGS sequence"/>
</dbReference>
<dbReference type="GO" id="GO:0003723">
    <property type="term" value="F:RNA binding"/>
    <property type="evidence" value="ECO:0007669"/>
    <property type="project" value="TreeGrafter"/>
</dbReference>
<reference evidence="1" key="1">
    <citation type="journal article" date="2023" name="Plant J.">
        <title>Genome sequences and population genomics provide insights into the demographic history, inbreeding, and mutation load of two 'living fossil' tree species of Dipteronia.</title>
        <authorList>
            <person name="Feng Y."/>
            <person name="Comes H.P."/>
            <person name="Chen J."/>
            <person name="Zhu S."/>
            <person name="Lu R."/>
            <person name="Zhang X."/>
            <person name="Li P."/>
            <person name="Qiu J."/>
            <person name="Olsen K.M."/>
            <person name="Qiu Y."/>
        </authorList>
    </citation>
    <scope>NUCLEOTIDE SEQUENCE</scope>
    <source>
        <strain evidence="1">NBL</strain>
    </source>
</reference>
<dbReference type="PANTHER" id="PTHR47073:SF5">
    <property type="entry name" value="BAH DOMAIN PROTEIN"/>
    <property type="match status" value="1"/>
</dbReference>
<dbReference type="Gene3D" id="2.30.30.490">
    <property type="match status" value="1"/>
</dbReference>
<sequence>MSRLQEDYGEENMDFKWGIKKGIDCMNEKLKFYESFVYEGVEYNLYDCVYVYSTGCFETSIGKLVEVYEHSQP</sequence>
<name>A0AAE0AK69_9ROSI</name>
<dbReference type="AlphaFoldDB" id="A0AAE0AK69"/>
<dbReference type="PANTHER" id="PTHR47073">
    <property type="entry name" value="PROTEIN ANTI-SILENCING 1"/>
    <property type="match status" value="1"/>
</dbReference>
<keyword evidence="2" id="KW-1185">Reference proteome</keyword>
<dbReference type="EMBL" id="JANJYJ010000004">
    <property type="protein sequence ID" value="KAK3219583.1"/>
    <property type="molecule type" value="Genomic_DNA"/>
</dbReference>
<protein>
    <submittedName>
        <fullName evidence="1">Uncharacterized protein</fullName>
    </submittedName>
</protein>
<comment type="caution">
    <text evidence="1">The sequence shown here is derived from an EMBL/GenBank/DDBJ whole genome shotgun (WGS) entry which is preliminary data.</text>
</comment>
<organism evidence="1 2">
    <name type="scientific">Dipteronia sinensis</name>
    <dbReference type="NCBI Taxonomy" id="43782"/>
    <lineage>
        <taxon>Eukaryota</taxon>
        <taxon>Viridiplantae</taxon>
        <taxon>Streptophyta</taxon>
        <taxon>Embryophyta</taxon>
        <taxon>Tracheophyta</taxon>
        <taxon>Spermatophyta</taxon>
        <taxon>Magnoliopsida</taxon>
        <taxon>eudicotyledons</taxon>
        <taxon>Gunneridae</taxon>
        <taxon>Pentapetalae</taxon>
        <taxon>rosids</taxon>
        <taxon>malvids</taxon>
        <taxon>Sapindales</taxon>
        <taxon>Sapindaceae</taxon>
        <taxon>Hippocastanoideae</taxon>
        <taxon>Acereae</taxon>
        <taxon>Dipteronia</taxon>
    </lineage>
</organism>
<evidence type="ECO:0000313" key="1">
    <source>
        <dbReference type="EMBL" id="KAK3219583.1"/>
    </source>
</evidence>
<dbReference type="InterPro" id="IPR043151">
    <property type="entry name" value="BAH_sf"/>
</dbReference>
<accession>A0AAE0AK69</accession>
<gene>
    <name evidence="1" type="ORF">Dsin_013553</name>
</gene>